<proteinExistence type="inferred from homology"/>
<name>A0A1F7VE23_9BACT</name>
<dbReference type="InterPro" id="IPR003869">
    <property type="entry name" value="Polysac_CapD-like"/>
</dbReference>
<dbReference type="PANTHER" id="PTHR43318:SF2">
    <property type="entry name" value="UDP-N-ACETYLGLUCOSAMINE 4,6-DEHYDRATASE (INVERTING)"/>
    <property type="match status" value="1"/>
</dbReference>
<comment type="similarity">
    <text evidence="1">Belongs to the polysaccharide synthase family.</text>
</comment>
<evidence type="ECO:0000313" key="4">
    <source>
        <dbReference type="Proteomes" id="UP000178264"/>
    </source>
</evidence>
<organism evidence="3 4">
    <name type="scientific">Candidatus Uhrbacteria bacterium RIFCSPLOWO2_02_FULL_49_11</name>
    <dbReference type="NCBI Taxonomy" id="1802409"/>
    <lineage>
        <taxon>Bacteria</taxon>
        <taxon>Candidatus Uhriibacteriota</taxon>
    </lineage>
</organism>
<evidence type="ECO:0000259" key="2">
    <source>
        <dbReference type="Pfam" id="PF02719"/>
    </source>
</evidence>
<dbReference type="AlphaFoldDB" id="A0A1F7VE23"/>
<evidence type="ECO:0000256" key="1">
    <source>
        <dbReference type="ARBA" id="ARBA00007430"/>
    </source>
</evidence>
<gene>
    <name evidence="3" type="ORF">A3I42_00465</name>
</gene>
<dbReference type="Gene3D" id="3.40.50.720">
    <property type="entry name" value="NAD(P)-binding Rossmann-like Domain"/>
    <property type="match status" value="1"/>
</dbReference>
<reference evidence="3 4" key="1">
    <citation type="journal article" date="2016" name="Nat. Commun.">
        <title>Thousands of microbial genomes shed light on interconnected biogeochemical processes in an aquifer system.</title>
        <authorList>
            <person name="Anantharaman K."/>
            <person name="Brown C.T."/>
            <person name="Hug L.A."/>
            <person name="Sharon I."/>
            <person name="Castelle C.J."/>
            <person name="Probst A.J."/>
            <person name="Thomas B.C."/>
            <person name="Singh A."/>
            <person name="Wilkins M.J."/>
            <person name="Karaoz U."/>
            <person name="Brodie E.L."/>
            <person name="Williams K.H."/>
            <person name="Hubbard S.S."/>
            <person name="Banfield J.F."/>
        </authorList>
    </citation>
    <scope>NUCLEOTIDE SEQUENCE [LARGE SCALE GENOMIC DNA]</scope>
</reference>
<feature type="domain" description="Polysaccharide biosynthesis protein CapD-like" evidence="2">
    <location>
        <begin position="7"/>
        <end position="275"/>
    </location>
</feature>
<accession>A0A1F7VE23</accession>
<comment type="caution">
    <text evidence="3">The sequence shown here is derived from an EMBL/GenBank/DDBJ whole genome shotgun (WGS) entry which is preliminary data.</text>
</comment>
<dbReference type="InterPro" id="IPR036291">
    <property type="entry name" value="NAD(P)-bd_dom_sf"/>
</dbReference>
<dbReference type="InterPro" id="IPR020025">
    <property type="entry name" value="PseB"/>
</dbReference>
<sequence length="323" mass="36210">MFDHSTILITGGTGSLGVALAKTLLPREDIKKVIVFSRDEWKQHQMEHDIPHEKLRFFIGDVRDLPRLERSLTDVDIVIHAAALKQVPAMEYNPYEAVKTNVLGTQNLIEAAIDKGVKKVLLVSTDKAVHPVNLYGATKLCAEKLIVAGNSYAAQKTLFSAVRYGNVLASRGSVVETVRARHAGAVKITDPAMTRFWITLMQAVELVRFALEKMEGGEIFVPKIPSMRLSDLIAALAPDAKQEVIGIRPGEKLHEILLTEQESRHAFELANHYVILPEFVYFAENLYAQYHTQGKPLPVGFRYTSDTNTEWLTKEKLLQVIRK</sequence>
<dbReference type="Proteomes" id="UP000178264">
    <property type="component" value="Unassembled WGS sequence"/>
</dbReference>
<dbReference type="SUPFAM" id="SSF51735">
    <property type="entry name" value="NAD(P)-binding Rossmann-fold domains"/>
    <property type="match status" value="1"/>
</dbReference>
<dbReference type="InterPro" id="IPR051203">
    <property type="entry name" value="Polysaccharide_Synthase-Rel"/>
</dbReference>
<dbReference type="NCBIfam" id="TIGR03589">
    <property type="entry name" value="PseB"/>
    <property type="match status" value="1"/>
</dbReference>
<protein>
    <submittedName>
        <fullName evidence="3">UDP-N-acetylglucosamine 4,6-dehydratase (Inverting)</fullName>
    </submittedName>
</protein>
<evidence type="ECO:0000313" key="3">
    <source>
        <dbReference type="EMBL" id="OGL88695.1"/>
    </source>
</evidence>
<dbReference type="EMBL" id="MGER01000016">
    <property type="protein sequence ID" value="OGL88695.1"/>
    <property type="molecule type" value="Genomic_DNA"/>
</dbReference>
<dbReference type="CDD" id="cd05237">
    <property type="entry name" value="UDP_invert_4-6DH_SDR_e"/>
    <property type="match status" value="1"/>
</dbReference>
<dbReference type="PANTHER" id="PTHR43318">
    <property type="entry name" value="UDP-N-ACETYLGLUCOSAMINE 4,6-DEHYDRATASE"/>
    <property type="match status" value="1"/>
</dbReference>
<dbReference type="Pfam" id="PF02719">
    <property type="entry name" value="Polysacc_synt_2"/>
    <property type="match status" value="1"/>
</dbReference>